<organism evidence="12 13">
    <name type="scientific">Candidatus Scatousia excrementigallinarum</name>
    <dbReference type="NCBI Taxonomy" id="2840935"/>
    <lineage>
        <taxon>Bacteria</taxon>
        <taxon>Candidatus Scatousia</taxon>
    </lineage>
</organism>
<dbReference type="Proteomes" id="UP000823928">
    <property type="component" value="Unassembled WGS sequence"/>
</dbReference>
<dbReference type="PANTHER" id="PTHR33694">
    <property type="entry name" value="UDP-3-O-ACYL-N-ACETYLGLUCOSAMINE DEACETYLASE 1, MITOCHONDRIAL-RELATED"/>
    <property type="match status" value="1"/>
</dbReference>
<dbReference type="GO" id="GO:0103117">
    <property type="term" value="F:UDP-3-O-acyl-N-acetylglucosamine deacetylase activity"/>
    <property type="evidence" value="ECO:0007669"/>
    <property type="project" value="UniProtKB-EC"/>
</dbReference>
<dbReference type="AlphaFoldDB" id="A0A9D1EZH0"/>
<name>A0A9D1EZH0_9BACT</name>
<evidence type="ECO:0000256" key="7">
    <source>
        <dbReference type="ARBA" id="ARBA00022723"/>
    </source>
</evidence>
<keyword evidence="5" id="KW-0444">Lipid biosynthesis</keyword>
<dbReference type="GO" id="GO:0016020">
    <property type="term" value="C:membrane"/>
    <property type="evidence" value="ECO:0007669"/>
    <property type="project" value="GOC"/>
</dbReference>
<comment type="function">
    <text evidence="2">Catalyzes the hydrolysis of UDP-3-O-myristoyl-N-acetylglucosamine to form UDP-3-O-myristoylglucosamine and acetate, the committed step in lipid A biosynthesis.</text>
</comment>
<comment type="pathway">
    <text evidence="3">Glycolipid biosynthesis; lipid IV(A) biosynthesis; lipid IV(A) from (3R)-3-hydroxytetradecanoyl-[acyl-carrier-protein] and UDP-N-acetyl-alpha-D-glucosamine: step 2/6.</text>
</comment>
<comment type="caution">
    <text evidence="12">The sequence shown here is derived from an EMBL/GenBank/DDBJ whole genome shotgun (WGS) entry which is preliminary data.</text>
</comment>
<sequence length="271" mass="30574">MVTLKKETEITGNGLMKNKPCTVKFFPSNTGKIRYFVKGQEAFEANVDNVVSTEHCVVLGNKKSQAMLTEHLTAALAFCGIDSIDICMDETEVPALDGSSKKWVELFKSAGIEKPFMYKPQQYTVSEPVYYLNGKTSLVILPSDELFISYAVNYNHPDLIRKFVNYNPKNQDEIIEARTFGFYKDLKKFQMFGFAQGVTIENTVGLQDEGYTTQLRSENEPVKHKMLDLIGDLYLTGINPLNLKCQILAKEAGHAVHIKTAKILRDKLIKI</sequence>
<dbReference type="EC" id="3.5.1.108" evidence="4"/>
<dbReference type="GO" id="GO:0009245">
    <property type="term" value="P:lipid A biosynthetic process"/>
    <property type="evidence" value="ECO:0007669"/>
    <property type="project" value="UniProtKB-KW"/>
</dbReference>
<keyword evidence="7" id="KW-0479">Metal-binding</keyword>
<dbReference type="InterPro" id="IPR015870">
    <property type="entry name" value="UDP-acyl_N-AcGlcN_deAcase_N"/>
</dbReference>
<dbReference type="GO" id="GO:0046872">
    <property type="term" value="F:metal ion binding"/>
    <property type="evidence" value="ECO:0007669"/>
    <property type="project" value="UniProtKB-KW"/>
</dbReference>
<dbReference type="InterPro" id="IPR020568">
    <property type="entry name" value="Ribosomal_Su5_D2-typ_SF"/>
</dbReference>
<evidence type="ECO:0000256" key="8">
    <source>
        <dbReference type="ARBA" id="ARBA00022801"/>
    </source>
</evidence>
<comment type="catalytic activity">
    <reaction evidence="11">
        <text>a UDP-3-O-[(3R)-3-hydroxyacyl]-N-acetyl-alpha-D-glucosamine + H2O = a UDP-3-O-[(3R)-3-hydroxyacyl]-alpha-D-glucosamine + acetate</text>
        <dbReference type="Rhea" id="RHEA:67816"/>
        <dbReference type="ChEBI" id="CHEBI:15377"/>
        <dbReference type="ChEBI" id="CHEBI:30089"/>
        <dbReference type="ChEBI" id="CHEBI:137740"/>
        <dbReference type="ChEBI" id="CHEBI:173225"/>
        <dbReference type="EC" id="3.5.1.108"/>
    </reaction>
</comment>
<dbReference type="Pfam" id="PF03331">
    <property type="entry name" value="LpxC"/>
    <property type="match status" value="1"/>
</dbReference>
<evidence type="ECO:0000256" key="3">
    <source>
        <dbReference type="ARBA" id="ARBA00005002"/>
    </source>
</evidence>
<dbReference type="SUPFAM" id="SSF54211">
    <property type="entry name" value="Ribosomal protein S5 domain 2-like"/>
    <property type="match status" value="2"/>
</dbReference>
<dbReference type="InterPro" id="IPR011334">
    <property type="entry name" value="UDP-acyl_GlcNac_deAcase_C"/>
</dbReference>
<evidence type="ECO:0000256" key="5">
    <source>
        <dbReference type="ARBA" id="ARBA00022516"/>
    </source>
</evidence>
<evidence type="ECO:0000256" key="4">
    <source>
        <dbReference type="ARBA" id="ARBA00012745"/>
    </source>
</evidence>
<dbReference type="PANTHER" id="PTHR33694:SF1">
    <property type="entry name" value="UDP-3-O-ACYL-N-ACETYLGLUCOSAMINE DEACETYLASE 1, MITOCHONDRIAL-RELATED"/>
    <property type="match status" value="1"/>
</dbReference>
<dbReference type="EMBL" id="DVIU01000171">
    <property type="protein sequence ID" value="HIS36683.1"/>
    <property type="molecule type" value="Genomic_DNA"/>
</dbReference>
<gene>
    <name evidence="12" type="ORF">IAC10_08660</name>
</gene>
<dbReference type="InterPro" id="IPR004463">
    <property type="entry name" value="UDP-acyl_GlcNac_deAcase"/>
</dbReference>
<reference evidence="12" key="2">
    <citation type="journal article" date="2021" name="PeerJ">
        <title>Extensive microbial diversity within the chicken gut microbiome revealed by metagenomics and culture.</title>
        <authorList>
            <person name="Gilroy R."/>
            <person name="Ravi A."/>
            <person name="Getino M."/>
            <person name="Pursley I."/>
            <person name="Horton D.L."/>
            <person name="Alikhan N.F."/>
            <person name="Baker D."/>
            <person name="Gharbi K."/>
            <person name="Hall N."/>
            <person name="Watson M."/>
            <person name="Adriaenssens E.M."/>
            <person name="Foster-Nyarko E."/>
            <person name="Jarju S."/>
            <person name="Secka A."/>
            <person name="Antonio M."/>
            <person name="Oren A."/>
            <person name="Chaudhuri R.R."/>
            <person name="La Ragione R."/>
            <person name="Hildebrand F."/>
            <person name="Pallen M.J."/>
        </authorList>
    </citation>
    <scope>NUCLEOTIDE SEQUENCE</scope>
    <source>
        <strain evidence="12">6276</strain>
    </source>
</reference>
<dbReference type="Gene3D" id="3.30.230.20">
    <property type="entry name" value="lpxc deacetylase, domain 1"/>
    <property type="match status" value="1"/>
</dbReference>
<keyword evidence="8" id="KW-0378">Hydrolase</keyword>
<reference evidence="12" key="1">
    <citation type="submission" date="2020-10" db="EMBL/GenBank/DDBJ databases">
        <authorList>
            <person name="Gilroy R."/>
        </authorList>
    </citation>
    <scope>NUCLEOTIDE SEQUENCE</scope>
    <source>
        <strain evidence="12">6276</strain>
    </source>
</reference>
<evidence type="ECO:0000256" key="6">
    <source>
        <dbReference type="ARBA" id="ARBA00022556"/>
    </source>
</evidence>
<evidence type="ECO:0000313" key="12">
    <source>
        <dbReference type="EMBL" id="HIS36683.1"/>
    </source>
</evidence>
<evidence type="ECO:0000256" key="9">
    <source>
        <dbReference type="ARBA" id="ARBA00022833"/>
    </source>
</evidence>
<evidence type="ECO:0000256" key="10">
    <source>
        <dbReference type="ARBA" id="ARBA00023098"/>
    </source>
</evidence>
<keyword evidence="10" id="KW-0443">Lipid metabolism</keyword>
<dbReference type="Gene3D" id="3.30.1700.10">
    <property type="entry name" value="lpxc deacetylase, domain 2"/>
    <property type="match status" value="1"/>
</dbReference>
<accession>A0A9D1EZH0</accession>
<comment type="cofactor">
    <cofactor evidence="1">
        <name>Zn(2+)</name>
        <dbReference type="ChEBI" id="CHEBI:29105"/>
    </cofactor>
</comment>
<proteinExistence type="predicted"/>
<evidence type="ECO:0000313" key="13">
    <source>
        <dbReference type="Proteomes" id="UP000823928"/>
    </source>
</evidence>
<evidence type="ECO:0000256" key="2">
    <source>
        <dbReference type="ARBA" id="ARBA00002923"/>
    </source>
</evidence>
<keyword evidence="9" id="KW-0862">Zinc</keyword>
<evidence type="ECO:0000256" key="1">
    <source>
        <dbReference type="ARBA" id="ARBA00001947"/>
    </source>
</evidence>
<evidence type="ECO:0000256" key="11">
    <source>
        <dbReference type="ARBA" id="ARBA00024535"/>
    </source>
</evidence>
<keyword evidence="6" id="KW-0441">Lipid A biosynthesis</keyword>
<protein>
    <recommendedName>
        <fullName evidence="4">UDP-3-O-acyl-N-acetylglucosamine deacetylase</fullName>
        <ecNumber evidence="4">3.5.1.108</ecNumber>
    </recommendedName>
</protein>